<dbReference type="InterPro" id="IPR020616">
    <property type="entry name" value="Thiolase_N"/>
</dbReference>
<dbReference type="NCBIfam" id="NF006102">
    <property type="entry name" value="PRK08256.1"/>
    <property type="match status" value="1"/>
</dbReference>
<evidence type="ECO:0000259" key="3">
    <source>
        <dbReference type="Pfam" id="PF22691"/>
    </source>
</evidence>
<dbReference type="Proteomes" id="UP001142055">
    <property type="component" value="Chromosome 1"/>
</dbReference>
<dbReference type="GO" id="GO:0016747">
    <property type="term" value="F:acyltransferase activity, transferring groups other than amino-acyl groups"/>
    <property type="evidence" value="ECO:0007669"/>
    <property type="project" value="InterPro"/>
</dbReference>
<accession>A0A9Q0RMK3</accession>
<protein>
    <submittedName>
        <fullName evidence="4">Uncharacterized protein</fullName>
    </submittedName>
</protein>
<comment type="caution">
    <text evidence="4">The sequence shown here is derived from an EMBL/GenBank/DDBJ whole genome shotgun (WGS) entry which is preliminary data.</text>
</comment>
<dbReference type="CDD" id="cd00829">
    <property type="entry name" value="SCP-x_thiolase"/>
    <property type="match status" value="1"/>
</dbReference>
<evidence type="ECO:0000256" key="1">
    <source>
        <dbReference type="ARBA" id="ARBA00022679"/>
    </source>
</evidence>
<dbReference type="InterPro" id="IPR055140">
    <property type="entry name" value="Thiolase_C_2"/>
</dbReference>
<organism evidence="4 5">
    <name type="scientific">Blomia tropicalis</name>
    <name type="common">Mite</name>
    <dbReference type="NCBI Taxonomy" id="40697"/>
    <lineage>
        <taxon>Eukaryota</taxon>
        <taxon>Metazoa</taxon>
        <taxon>Ecdysozoa</taxon>
        <taxon>Arthropoda</taxon>
        <taxon>Chelicerata</taxon>
        <taxon>Arachnida</taxon>
        <taxon>Acari</taxon>
        <taxon>Acariformes</taxon>
        <taxon>Sarcoptiformes</taxon>
        <taxon>Astigmata</taxon>
        <taxon>Glycyphagoidea</taxon>
        <taxon>Echimyopodidae</taxon>
        <taxon>Blomia</taxon>
    </lineage>
</organism>
<dbReference type="PROSITE" id="PS00098">
    <property type="entry name" value="THIOLASE_1"/>
    <property type="match status" value="1"/>
</dbReference>
<gene>
    <name evidence="4" type="ORF">RDWZM_000028</name>
</gene>
<dbReference type="PANTHER" id="PTHR42870:SF1">
    <property type="entry name" value="NON-SPECIFIC LIPID-TRANSFER PROTEIN-LIKE 2"/>
    <property type="match status" value="1"/>
</dbReference>
<sequence length="497" mass="54252">MSSNRIFVIGVGMTPFTKPGKIVDQDYPDLVETAVLSALEDCKLSYDQIQLAVAGYVFGDSTCGQRALYPLSMTAIPIINVNNNCASGSTALYVASNAILSGRNECVLAVGFDKMEKGALGPIFKDRTAPMDRHIELLIELHGLVPAPFTAQLFGAAGKEHMKLYGTSSTHFAKIAEKNHRHARNNPNAQLATGQISLNDILDSPKIYEYLTKLQCCPTSDGAACVILANENFVRRNRLESQSVEIMAIEMVSDSKSTFEDKSAIKLVGFDMTRLAAQAAYSKAGISPSDVDVIELHDCFSANELLTYEALGLCPLGQAKTLIDNGDNTYGGKYVINPSGGLLGKGHPLGATGVAQCVELCWQLRGKAGQRQVPGAHIGLQHNLGLGKPKLEEGDFDLEKARHEVFMLGIKGLGHRDKQKAKKELAIRLGAIPKKPKGKNIKKYLEEVRYQKMKEQLEREERAKNGDVEFGKPKKSGVQYLSKEDILKLKSKSKSRK</sequence>
<keyword evidence="1" id="KW-0808">Transferase</keyword>
<dbReference type="Gene3D" id="3.40.47.10">
    <property type="match status" value="1"/>
</dbReference>
<keyword evidence="5" id="KW-1185">Reference proteome</keyword>
<dbReference type="Pfam" id="PF22691">
    <property type="entry name" value="Thiolase_C_1"/>
    <property type="match status" value="1"/>
</dbReference>
<dbReference type="InterPro" id="IPR020615">
    <property type="entry name" value="Thiolase_acyl_enz_int_AS"/>
</dbReference>
<dbReference type="PANTHER" id="PTHR42870">
    <property type="entry name" value="ACETYL-COA C-ACETYLTRANSFERASE"/>
    <property type="match status" value="1"/>
</dbReference>
<dbReference type="InterPro" id="IPR016039">
    <property type="entry name" value="Thiolase-like"/>
</dbReference>
<evidence type="ECO:0000259" key="2">
    <source>
        <dbReference type="Pfam" id="PF00108"/>
    </source>
</evidence>
<dbReference type="SUPFAM" id="SSF53901">
    <property type="entry name" value="Thiolase-like"/>
    <property type="match status" value="2"/>
</dbReference>
<name>A0A9Q0RMK3_BLOTA</name>
<dbReference type="Pfam" id="PF15375">
    <property type="entry name" value="FSAF1"/>
    <property type="match status" value="1"/>
</dbReference>
<evidence type="ECO:0000313" key="5">
    <source>
        <dbReference type="Proteomes" id="UP001142055"/>
    </source>
</evidence>
<dbReference type="EMBL" id="JAPWDV010000001">
    <property type="protein sequence ID" value="KAJ6221483.1"/>
    <property type="molecule type" value="Genomic_DNA"/>
</dbReference>
<proteinExistence type="predicted"/>
<dbReference type="InterPro" id="IPR027973">
    <property type="entry name" value="FSAF1-like"/>
</dbReference>
<feature type="domain" description="Thiolase N-terminal" evidence="2">
    <location>
        <begin position="6"/>
        <end position="231"/>
    </location>
</feature>
<dbReference type="OMA" id="SMTQFGQ"/>
<dbReference type="AlphaFoldDB" id="A0A9Q0RMK3"/>
<reference evidence="4" key="1">
    <citation type="submission" date="2022-12" db="EMBL/GenBank/DDBJ databases">
        <title>Genome assemblies of Blomia tropicalis.</title>
        <authorList>
            <person name="Cui Y."/>
        </authorList>
    </citation>
    <scope>NUCLEOTIDE SEQUENCE</scope>
    <source>
        <tissue evidence="4">Adult mites</tissue>
    </source>
</reference>
<feature type="domain" description="Thiolase C-terminal" evidence="3">
    <location>
        <begin position="268"/>
        <end position="385"/>
    </location>
</feature>
<dbReference type="Pfam" id="PF00108">
    <property type="entry name" value="Thiolase_N"/>
    <property type="match status" value="1"/>
</dbReference>
<evidence type="ECO:0000313" key="4">
    <source>
        <dbReference type="EMBL" id="KAJ6221483.1"/>
    </source>
</evidence>